<dbReference type="EMBL" id="BARU01002786">
    <property type="protein sequence ID" value="GAH18603.1"/>
    <property type="molecule type" value="Genomic_DNA"/>
</dbReference>
<organism evidence="1">
    <name type="scientific">marine sediment metagenome</name>
    <dbReference type="NCBI Taxonomy" id="412755"/>
    <lineage>
        <taxon>unclassified sequences</taxon>
        <taxon>metagenomes</taxon>
        <taxon>ecological metagenomes</taxon>
    </lineage>
</organism>
<comment type="caution">
    <text evidence="1">The sequence shown here is derived from an EMBL/GenBank/DDBJ whole genome shotgun (WGS) entry which is preliminary data.</text>
</comment>
<name>X1FCX9_9ZZZZ</name>
<dbReference type="AlphaFoldDB" id="X1FCX9"/>
<reference evidence="1" key="1">
    <citation type="journal article" date="2014" name="Front. Microbiol.">
        <title>High frequency of phylogenetically diverse reductive dehalogenase-homologous genes in deep subseafloor sedimentary metagenomes.</title>
        <authorList>
            <person name="Kawai M."/>
            <person name="Futagami T."/>
            <person name="Toyoda A."/>
            <person name="Takaki Y."/>
            <person name="Nishi S."/>
            <person name="Hori S."/>
            <person name="Arai W."/>
            <person name="Tsubouchi T."/>
            <person name="Morono Y."/>
            <person name="Uchiyama I."/>
            <person name="Ito T."/>
            <person name="Fujiyama A."/>
            <person name="Inagaki F."/>
            <person name="Takami H."/>
        </authorList>
    </citation>
    <scope>NUCLEOTIDE SEQUENCE</scope>
    <source>
        <strain evidence="1">Expedition CK06-06</strain>
    </source>
</reference>
<evidence type="ECO:0000313" key="1">
    <source>
        <dbReference type="EMBL" id="GAH18603.1"/>
    </source>
</evidence>
<evidence type="ECO:0008006" key="2">
    <source>
        <dbReference type="Google" id="ProtNLM"/>
    </source>
</evidence>
<protein>
    <recommendedName>
        <fullName evidence="2">Caspase family p20 domain-containing protein</fullName>
    </recommendedName>
</protein>
<sequence length="104" mass="12048">MDFKMNNKDVKIEVVFIGKPQWEAGWPYLGFDNNKTINSIKKHLNERFNKIEFNYSEIITTYDNELVNQIKKDIEKADGIIVFTIGHYGDPGIGISFPSTNFRS</sequence>
<proteinExistence type="predicted"/>
<accession>X1FCX9</accession>
<gene>
    <name evidence="1" type="ORF">S03H2_06387</name>
</gene>